<dbReference type="InterPro" id="IPR009075">
    <property type="entry name" value="AcylCo_DH/oxidase_C"/>
</dbReference>
<dbReference type="PANTHER" id="PTHR43292">
    <property type="entry name" value="ACYL-COA DEHYDROGENASE"/>
    <property type="match status" value="1"/>
</dbReference>
<dbReference type="InterPro" id="IPR036250">
    <property type="entry name" value="AcylCo_DH-like_C"/>
</dbReference>
<dbReference type="Pfam" id="PF00441">
    <property type="entry name" value="Acyl-CoA_dh_1"/>
    <property type="match status" value="2"/>
</dbReference>
<gene>
    <name evidence="9" type="ORF">C5E45_19410</name>
</gene>
<evidence type="ECO:0000259" key="6">
    <source>
        <dbReference type="Pfam" id="PF00441"/>
    </source>
</evidence>
<dbReference type="InterPro" id="IPR013786">
    <property type="entry name" value="AcylCoA_DH/ox_N"/>
</dbReference>
<dbReference type="InterPro" id="IPR046373">
    <property type="entry name" value="Acyl-CoA_Oxase/DH_mid-dom_sf"/>
</dbReference>
<dbReference type="InterPro" id="IPR006091">
    <property type="entry name" value="Acyl-CoA_Oxase/DH_mid-dom"/>
</dbReference>
<dbReference type="Gene3D" id="2.40.110.10">
    <property type="entry name" value="Butyryl-CoA Dehydrogenase, subunit A, domain 2"/>
    <property type="match status" value="1"/>
</dbReference>
<comment type="similarity">
    <text evidence="2">Belongs to the acyl-CoA dehydrogenase family.</text>
</comment>
<dbReference type="SUPFAM" id="SSF56645">
    <property type="entry name" value="Acyl-CoA dehydrogenase NM domain-like"/>
    <property type="match status" value="2"/>
</dbReference>
<dbReference type="AlphaFoldDB" id="A0A2S6AN05"/>
<dbReference type="InterPro" id="IPR009100">
    <property type="entry name" value="AcylCoA_DH/oxidase_NM_dom_sf"/>
</dbReference>
<dbReference type="GO" id="GO:0016627">
    <property type="term" value="F:oxidoreductase activity, acting on the CH-CH group of donors"/>
    <property type="evidence" value="ECO:0007669"/>
    <property type="project" value="InterPro"/>
</dbReference>
<evidence type="ECO:0000256" key="2">
    <source>
        <dbReference type="ARBA" id="ARBA00009347"/>
    </source>
</evidence>
<keyword evidence="5" id="KW-0560">Oxidoreductase</keyword>
<dbReference type="Pfam" id="PF02771">
    <property type="entry name" value="Acyl-CoA_dh_N"/>
    <property type="match status" value="1"/>
</dbReference>
<keyword evidence="3" id="KW-0285">Flavoprotein</keyword>
<evidence type="ECO:0000256" key="1">
    <source>
        <dbReference type="ARBA" id="ARBA00001974"/>
    </source>
</evidence>
<proteinExistence type="inferred from homology"/>
<keyword evidence="4" id="KW-0274">FAD</keyword>
<protein>
    <submittedName>
        <fullName evidence="9">Acyl-CoA dehydrogenase</fullName>
    </submittedName>
</protein>
<dbReference type="Pfam" id="PF02770">
    <property type="entry name" value="Acyl-CoA_dh_M"/>
    <property type="match status" value="1"/>
</dbReference>
<dbReference type="InterPro" id="IPR037069">
    <property type="entry name" value="AcylCoA_DH/ox_N_sf"/>
</dbReference>
<feature type="domain" description="Acyl-CoA dehydrogenase/oxidase C-terminal" evidence="6">
    <location>
        <begin position="211"/>
        <end position="342"/>
    </location>
</feature>
<sequence>MPLALTDDHLAIAEAVRSFLTDQKAPELARRFLDDPDADTTGVWKQFAGLGWLGLHLPTEFGGDGYGLPELAIVAEELGAVLAPVPFISTVVTSCLLAASDADAAKTALLPGFADGSQIAGLGLGGALVVDASGALRGDAGPVVGAGAATLFAVRVGDNIALVRADADGVDSQIVDALDPTLRIRSVNLRDVTPEVVLPGAATTAARIAQILGAAEAAGGARATLEHALGYAKVREQFGRTIGSFQAVKHHLANMLAGSELAVATAWDAARAGVHGEQGTLAANVAGVIAYDEYVHNAEKSVQLHGGIGFTWEHDCHLYLRRAQSIRALFGSVDTAADAIYAAAVDGVRREYAVDLPPEAEVFRTEAAAFVTELGAAPESDHRRMLVDSGYLMPHWRKPFGREAGPVEQLVIDEEFANVDLPNLGIGAWVTLTLSQHGTPEQIDRWIRASLLGELVWCQLFSEPGAGSDAAAVSTRGVRVEGGWRVTGQKVWTSNAQYCNRGLATIRTNRDAPKHKGITAMVIDLDAPGVEVRPLREITGDAVFNEVFFDDVFVPDEDVVGEVNNGWTVARATLGNERVSIGGMSHGRTPFDLIDLVHIGGDNAAAVREVARLLAMEQALQVLNLRHVARAVTGAGPGPEGSVTKLLSAEHLQHTAEAGMRLAGPAAVLGQLPEVGRDYLFGRAHTIAGGTSEINRNVIAERLLGLPREQIAR</sequence>
<evidence type="ECO:0000313" key="9">
    <source>
        <dbReference type="EMBL" id="PPJ36583.1"/>
    </source>
</evidence>
<evidence type="ECO:0000259" key="7">
    <source>
        <dbReference type="Pfam" id="PF02770"/>
    </source>
</evidence>
<name>A0A2S6AN05_9NOCA</name>
<dbReference type="RefSeq" id="WP_104377170.1">
    <property type="nucleotide sequence ID" value="NZ_PSZC01000013.1"/>
</dbReference>
<dbReference type="SUPFAM" id="SSF47203">
    <property type="entry name" value="Acyl-CoA dehydrogenase C-terminal domain-like"/>
    <property type="match status" value="2"/>
</dbReference>
<feature type="domain" description="Acyl-CoA dehydrogenase/oxidase N-terminal" evidence="8">
    <location>
        <begin position="6"/>
        <end position="116"/>
    </location>
</feature>
<dbReference type="GO" id="GO:0005886">
    <property type="term" value="C:plasma membrane"/>
    <property type="evidence" value="ECO:0007669"/>
    <property type="project" value="TreeGrafter"/>
</dbReference>
<accession>A0A2S6AN05</accession>
<dbReference type="GO" id="GO:0050660">
    <property type="term" value="F:flavin adenine dinucleotide binding"/>
    <property type="evidence" value="ECO:0007669"/>
    <property type="project" value="InterPro"/>
</dbReference>
<dbReference type="OrthoDB" id="2431337at2"/>
<evidence type="ECO:0000256" key="3">
    <source>
        <dbReference type="ARBA" id="ARBA00022630"/>
    </source>
</evidence>
<reference evidence="9 10" key="1">
    <citation type="submission" date="2018-02" db="EMBL/GenBank/DDBJ databases">
        <title>8 Nocardia nova and 1 Nocardia cyriacigeorgica strain used for evolution to TMP-SMX.</title>
        <authorList>
            <person name="Mehta H."/>
            <person name="Weng J."/>
            <person name="Shamoo Y."/>
        </authorList>
    </citation>
    <scope>NUCLEOTIDE SEQUENCE [LARGE SCALE GENOMIC DNA]</scope>
    <source>
        <strain evidence="9 10">MDA3139</strain>
    </source>
</reference>
<evidence type="ECO:0000256" key="5">
    <source>
        <dbReference type="ARBA" id="ARBA00023002"/>
    </source>
</evidence>
<comment type="caution">
    <text evidence="9">The sequence shown here is derived from an EMBL/GenBank/DDBJ whole genome shotgun (WGS) entry which is preliminary data.</text>
</comment>
<comment type="cofactor">
    <cofactor evidence="1">
        <name>FAD</name>
        <dbReference type="ChEBI" id="CHEBI:57692"/>
    </cofactor>
</comment>
<evidence type="ECO:0000313" key="10">
    <source>
        <dbReference type="Proteomes" id="UP000239874"/>
    </source>
</evidence>
<dbReference type="Gene3D" id="1.10.540.10">
    <property type="entry name" value="Acyl-CoA dehydrogenase/oxidase, N-terminal domain"/>
    <property type="match status" value="2"/>
</dbReference>
<dbReference type="InterPro" id="IPR052161">
    <property type="entry name" value="Mycobact_Acyl-CoA_DH"/>
</dbReference>
<evidence type="ECO:0000256" key="4">
    <source>
        <dbReference type="ARBA" id="ARBA00022827"/>
    </source>
</evidence>
<dbReference type="PANTHER" id="PTHR43292:SF4">
    <property type="entry name" value="ACYL-COA DEHYDROGENASE FADE34"/>
    <property type="match status" value="1"/>
</dbReference>
<feature type="domain" description="Acyl-CoA dehydrogenase/oxidase C-terminal" evidence="6">
    <location>
        <begin position="564"/>
        <end position="704"/>
    </location>
</feature>
<dbReference type="FunFam" id="2.40.110.10:FF:000011">
    <property type="entry name" value="Acyl-CoA dehydrogenase FadE34"/>
    <property type="match status" value="1"/>
</dbReference>
<feature type="domain" description="Acyl-CoA oxidase/dehydrogenase middle" evidence="7">
    <location>
        <begin position="458"/>
        <end position="552"/>
    </location>
</feature>
<evidence type="ECO:0000259" key="8">
    <source>
        <dbReference type="Pfam" id="PF02771"/>
    </source>
</evidence>
<dbReference type="Gene3D" id="1.20.140.10">
    <property type="entry name" value="Butyryl-CoA Dehydrogenase, subunit A, domain 3"/>
    <property type="match status" value="2"/>
</dbReference>
<organism evidence="9 10">
    <name type="scientific">Nocardia nova</name>
    <dbReference type="NCBI Taxonomy" id="37330"/>
    <lineage>
        <taxon>Bacteria</taxon>
        <taxon>Bacillati</taxon>
        <taxon>Actinomycetota</taxon>
        <taxon>Actinomycetes</taxon>
        <taxon>Mycobacteriales</taxon>
        <taxon>Nocardiaceae</taxon>
        <taxon>Nocardia</taxon>
    </lineage>
</organism>
<dbReference type="EMBL" id="PSZC01000013">
    <property type="protein sequence ID" value="PPJ36583.1"/>
    <property type="molecule type" value="Genomic_DNA"/>
</dbReference>
<dbReference type="Proteomes" id="UP000239874">
    <property type="component" value="Unassembled WGS sequence"/>
</dbReference>